<dbReference type="EMBL" id="JAHWQX010000004">
    <property type="protein sequence ID" value="MBW3098791.1"/>
    <property type="molecule type" value="Genomic_DNA"/>
</dbReference>
<accession>A0ABS6WS52</accession>
<feature type="transmembrane region" description="Helical" evidence="8">
    <location>
        <begin position="433"/>
        <end position="453"/>
    </location>
</feature>
<evidence type="ECO:0000256" key="2">
    <source>
        <dbReference type="ARBA" id="ARBA00022475"/>
    </source>
</evidence>
<keyword evidence="3 8" id="KW-0812">Transmembrane</keyword>
<dbReference type="InterPro" id="IPR003856">
    <property type="entry name" value="LPS_length_determ_N"/>
</dbReference>
<name>A0ABS6WS52_9HYPH</name>
<keyword evidence="11" id="KW-1185">Reference proteome</keyword>
<keyword evidence="5 8" id="KW-0472">Membrane</keyword>
<evidence type="ECO:0000256" key="3">
    <source>
        <dbReference type="ARBA" id="ARBA00022692"/>
    </source>
</evidence>
<evidence type="ECO:0000256" key="6">
    <source>
        <dbReference type="SAM" id="Coils"/>
    </source>
</evidence>
<evidence type="ECO:0000256" key="4">
    <source>
        <dbReference type="ARBA" id="ARBA00022989"/>
    </source>
</evidence>
<evidence type="ECO:0000313" key="10">
    <source>
        <dbReference type="EMBL" id="MBW3098791.1"/>
    </source>
</evidence>
<evidence type="ECO:0000313" key="11">
    <source>
        <dbReference type="Proteomes" id="UP001430804"/>
    </source>
</evidence>
<keyword evidence="6" id="KW-0175">Coiled coil</keyword>
<evidence type="ECO:0000256" key="5">
    <source>
        <dbReference type="ARBA" id="ARBA00023136"/>
    </source>
</evidence>
<organism evidence="10 11">
    <name type="scientific">Pseudohoeflea coraliihabitans</name>
    <dbReference type="NCBI Taxonomy" id="2860393"/>
    <lineage>
        <taxon>Bacteria</taxon>
        <taxon>Pseudomonadati</taxon>
        <taxon>Pseudomonadota</taxon>
        <taxon>Alphaproteobacteria</taxon>
        <taxon>Hyphomicrobiales</taxon>
        <taxon>Rhizobiaceae</taxon>
        <taxon>Pseudohoeflea</taxon>
    </lineage>
</organism>
<evidence type="ECO:0000259" key="9">
    <source>
        <dbReference type="Pfam" id="PF02706"/>
    </source>
</evidence>
<feature type="compositionally biased region" description="Low complexity" evidence="7">
    <location>
        <begin position="512"/>
        <end position="523"/>
    </location>
</feature>
<dbReference type="RefSeq" id="WP_219203102.1">
    <property type="nucleotide sequence ID" value="NZ_JAHWQX010000004.1"/>
</dbReference>
<feature type="region of interest" description="Disordered" evidence="7">
    <location>
        <begin position="491"/>
        <end position="523"/>
    </location>
</feature>
<dbReference type="PANTHER" id="PTHR32309">
    <property type="entry name" value="TYROSINE-PROTEIN KINASE"/>
    <property type="match status" value="1"/>
</dbReference>
<feature type="domain" description="Polysaccharide chain length determinant N-terminal" evidence="9">
    <location>
        <begin position="11"/>
        <end position="101"/>
    </location>
</feature>
<reference evidence="10" key="1">
    <citation type="submission" date="2021-07" db="EMBL/GenBank/DDBJ databases">
        <title>Pseudohoeflea marina sp. nov. a polyhydroxyalcanoate-producing bacterium.</title>
        <authorList>
            <person name="Zheng W."/>
            <person name="Yu S."/>
            <person name="Huang Y."/>
        </authorList>
    </citation>
    <scope>NUCLEOTIDE SEQUENCE</scope>
    <source>
        <strain evidence="10">DP4N28-3</strain>
    </source>
</reference>
<evidence type="ECO:0000256" key="8">
    <source>
        <dbReference type="SAM" id="Phobius"/>
    </source>
</evidence>
<protein>
    <submittedName>
        <fullName evidence="10">Chain-length determining protein</fullName>
    </submittedName>
</protein>
<comment type="caution">
    <text evidence="10">The sequence shown here is derived from an EMBL/GenBank/DDBJ whole genome shotgun (WGS) entry which is preliminary data.</text>
</comment>
<comment type="subcellular location">
    <subcellularLocation>
        <location evidence="1">Cell membrane</location>
        <topology evidence="1">Multi-pass membrane protein</topology>
    </subcellularLocation>
</comment>
<dbReference type="InterPro" id="IPR050445">
    <property type="entry name" value="Bact_polysacc_biosynth/exp"/>
</dbReference>
<feature type="coiled-coil region" evidence="6">
    <location>
        <begin position="290"/>
        <end position="338"/>
    </location>
</feature>
<dbReference type="Pfam" id="PF02706">
    <property type="entry name" value="Wzz"/>
    <property type="match status" value="1"/>
</dbReference>
<sequence>MPVAADQADVDIDLARLSRAIWQRKGMIALITLAAAFAAFLLTQLIDPLYKAETRILIAGREPVYASDTARPAVDTSFDERSVTSQVEILKSTDLIRTVAERLDLASRDEFDAATDPSFFKGVLVAFGLSNSPLEVSAQERVVKTFLEKLDVYAVSSSRIIAIEFSSQDPQLAADIANALADAYLAFNAGLKIENNTTASAWLAPEIETLRTKVREAEEAVARYRAEKGLLLVNERDTIAAKQLSDISTELSRVRGERADAEARARQVRSALDNGQSLDSLADVLGATNVQRLRQRESAIQAQLADLSATLLEGHPRMRALRAQLADIETQISRETQKVLAGLEDNARLARIREEELVSQINALKTGSAREGEEAVQLRELEREAAAQRDLLETYLARYRESASRSEPASAPADARVISQAVPASEPYFPKTLPIIVVAALAALLISTIWIMLAELLSGRALMPAAGSAARRDTDPSAPAIVAFTPAAAAPEMPKDQAGEPAPGAPVSSLTGPDGAGADAADAPPAMPLAAAAALAAATPQAQPAEPASELQASAATSAATLSPLLADPSSDFSIEAVANQLLARPGALAVSVSPEGDRASLGAVILARTAAAEGAKVLLVDMTGSGCPTAMMAESDRLPGLTDLLCNDVSIADAIHGDRLSAAQIVPRGNADGHRAMRAVDRLPILLDALVVAYDLVIVECGSTDAAGVERIAARGDAEVVLSIVHPDETQLESTLTDFFAHGFDDVLLMTATEDPDGPDRSDAVA</sequence>
<feature type="transmembrane region" description="Helical" evidence="8">
    <location>
        <begin position="26"/>
        <end position="46"/>
    </location>
</feature>
<dbReference type="Proteomes" id="UP001430804">
    <property type="component" value="Unassembled WGS sequence"/>
</dbReference>
<gene>
    <name evidence="10" type="ORF">KY465_16020</name>
</gene>
<keyword evidence="2" id="KW-1003">Cell membrane</keyword>
<dbReference type="PANTHER" id="PTHR32309:SF13">
    <property type="entry name" value="FERRIC ENTEROBACTIN TRANSPORT PROTEIN FEPE"/>
    <property type="match status" value="1"/>
</dbReference>
<feature type="coiled-coil region" evidence="6">
    <location>
        <begin position="207"/>
        <end position="264"/>
    </location>
</feature>
<evidence type="ECO:0000256" key="7">
    <source>
        <dbReference type="SAM" id="MobiDB-lite"/>
    </source>
</evidence>
<evidence type="ECO:0000256" key="1">
    <source>
        <dbReference type="ARBA" id="ARBA00004651"/>
    </source>
</evidence>
<proteinExistence type="predicted"/>
<keyword evidence="4 8" id="KW-1133">Transmembrane helix</keyword>